<name>A0A8J2ZPT6_9BACI</name>
<reference evidence="1" key="1">
    <citation type="journal article" date="2014" name="Int. J. Syst. Evol. Microbiol.">
        <title>Complete genome sequence of Corynebacterium casei LMG S-19264T (=DSM 44701T), isolated from a smear-ripened cheese.</title>
        <authorList>
            <consortium name="US DOE Joint Genome Institute (JGI-PGF)"/>
            <person name="Walter F."/>
            <person name="Albersmeier A."/>
            <person name="Kalinowski J."/>
            <person name="Ruckert C."/>
        </authorList>
    </citation>
    <scope>NUCLEOTIDE SEQUENCE</scope>
    <source>
        <strain evidence="1">CGMCC 1.12360</strain>
    </source>
</reference>
<dbReference type="EMBL" id="BMEV01000008">
    <property type="protein sequence ID" value="GGH71066.1"/>
    <property type="molecule type" value="Genomic_DNA"/>
</dbReference>
<comment type="caution">
    <text evidence="1">The sequence shown here is derived from an EMBL/GenBank/DDBJ whole genome shotgun (WGS) entry which is preliminary data.</text>
</comment>
<accession>A0A8J2ZPT6</accession>
<gene>
    <name evidence="1" type="ORF">GCM10010978_06600</name>
</gene>
<evidence type="ECO:0000313" key="1">
    <source>
        <dbReference type="EMBL" id="GGH71066.1"/>
    </source>
</evidence>
<dbReference type="AlphaFoldDB" id="A0A8J2ZPT6"/>
<dbReference type="Proteomes" id="UP000602050">
    <property type="component" value="Unassembled WGS sequence"/>
</dbReference>
<evidence type="ECO:0000313" key="2">
    <source>
        <dbReference type="Proteomes" id="UP000602050"/>
    </source>
</evidence>
<reference evidence="1" key="2">
    <citation type="submission" date="2020-09" db="EMBL/GenBank/DDBJ databases">
        <authorList>
            <person name="Sun Q."/>
            <person name="Zhou Y."/>
        </authorList>
    </citation>
    <scope>NUCLEOTIDE SEQUENCE</scope>
    <source>
        <strain evidence="1">CGMCC 1.12360</strain>
    </source>
</reference>
<organism evidence="1 2">
    <name type="scientific">Compostibacillus humi</name>
    <dbReference type="NCBI Taxonomy" id="1245525"/>
    <lineage>
        <taxon>Bacteria</taxon>
        <taxon>Bacillati</taxon>
        <taxon>Bacillota</taxon>
        <taxon>Bacilli</taxon>
        <taxon>Bacillales</taxon>
        <taxon>Bacillaceae</taxon>
        <taxon>Compostibacillus</taxon>
    </lineage>
</organism>
<proteinExistence type="predicted"/>
<keyword evidence="2" id="KW-1185">Reference proteome</keyword>
<sequence>MSKKGNERRFLYYPGNIDSITQKNVHASVDYRQDVPLQIEKSQYLHIMMQILGLILSICDIESV</sequence>
<protein>
    <submittedName>
        <fullName evidence="1">Uncharacterized protein</fullName>
    </submittedName>
</protein>